<proteinExistence type="predicted"/>
<organism evidence="1">
    <name type="scientific">Arion vulgaris</name>
    <dbReference type="NCBI Taxonomy" id="1028688"/>
    <lineage>
        <taxon>Eukaryota</taxon>
        <taxon>Metazoa</taxon>
        <taxon>Spiralia</taxon>
        <taxon>Lophotrochozoa</taxon>
        <taxon>Mollusca</taxon>
        <taxon>Gastropoda</taxon>
        <taxon>Heterobranchia</taxon>
        <taxon>Euthyneura</taxon>
        <taxon>Panpulmonata</taxon>
        <taxon>Eupulmonata</taxon>
        <taxon>Stylommatophora</taxon>
        <taxon>Helicina</taxon>
        <taxon>Arionoidea</taxon>
        <taxon>Arionidae</taxon>
        <taxon>Arion</taxon>
    </lineage>
</organism>
<accession>A0A0B7AH89</accession>
<dbReference type="AlphaFoldDB" id="A0A0B7AH89"/>
<gene>
    <name evidence="1" type="primary">ORF120582</name>
</gene>
<reference evidence="1" key="1">
    <citation type="submission" date="2014-12" db="EMBL/GenBank/DDBJ databases">
        <title>Insight into the proteome of Arion vulgaris.</title>
        <authorList>
            <person name="Aradska J."/>
            <person name="Bulat T."/>
            <person name="Smidak R."/>
            <person name="Sarate P."/>
            <person name="Gangsoo J."/>
            <person name="Sialana F."/>
            <person name="Bilban M."/>
            <person name="Lubec G."/>
        </authorList>
    </citation>
    <scope>NUCLEOTIDE SEQUENCE</scope>
    <source>
        <tissue evidence="1">Skin</tissue>
    </source>
</reference>
<evidence type="ECO:0000313" key="1">
    <source>
        <dbReference type="EMBL" id="CEK80374.1"/>
    </source>
</evidence>
<dbReference type="EMBL" id="HACG01033509">
    <property type="protein sequence ID" value="CEK80374.1"/>
    <property type="molecule type" value="Transcribed_RNA"/>
</dbReference>
<sequence length="71" mass="8432">MKNLPLHCVSPHGYVICKKYCTMHKLHSYCNNLKDLQKNSLVNRTMLSRFKLKTFGTLDKWLNHLVTERQI</sequence>
<name>A0A0B7AH89_9EUPU</name>
<protein>
    <submittedName>
        <fullName evidence="1">Uncharacterized protein</fullName>
    </submittedName>
</protein>